<evidence type="ECO:0000256" key="1">
    <source>
        <dbReference type="SAM" id="MobiDB-lite"/>
    </source>
</evidence>
<reference evidence="2" key="1">
    <citation type="submission" date="2023-01" db="EMBL/GenBank/DDBJ databases">
        <authorList>
            <person name="Van Ghelder C."/>
            <person name="Rancurel C."/>
        </authorList>
    </citation>
    <scope>NUCLEOTIDE SEQUENCE</scope>
    <source>
        <strain evidence="2">CNCM I-4278</strain>
    </source>
</reference>
<name>A0A9W4UEL8_9PLEO</name>
<proteinExistence type="predicted"/>
<feature type="compositionally biased region" description="Polar residues" evidence="1">
    <location>
        <begin position="1"/>
        <end position="12"/>
    </location>
</feature>
<dbReference type="AlphaFoldDB" id="A0A9W4UEL8"/>
<organism evidence="2 3">
    <name type="scientific">Periconia digitata</name>
    <dbReference type="NCBI Taxonomy" id="1303443"/>
    <lineage>
        <taxon>Eukaryota</taxon>
        <taxon>Fungi</taxon>
        <taxon>Dikarya</taxon>
        <taxon>Ascomycota</taxon>
        <taxon>Pezizomycotina</taxon>
        <taxon>Dothideomycetes</taxon>
        <taxon>Pleosporomycetidae</taxon>
        <taxon>Pleosporales</taxon>
        <taxon>Massarineae</taxon>
        <taxon>Periconiaceae</taxon>
        <taxon>Periconia</taxon>
    </lineage>
</organism>
<feature type="compositionally biased region" description="Low complexity" evidence="1">
    <location>
        <begin position="13"/>
        <end position="25"/>
    </location>
</feature>
<dbReference type="EMBL" id="CAOQHR010000005">
    <property type="protein sequence ID" value="CAI6334786.1"/>
    <property type="molecule type" value="Genomic_DNA"/>
</dbReference>
<gene>
    <name evidence="2" type="ORF">PDIGIT_LOCUS7854</name>
</gene>
<comment type="caution">
    <text evidence="2">The sequence shown here is derived from an EMBL/GenBank/DDBJ whole genome shotgun (WGS) entry which is preliminary data.</text>
</comment>
<evidence type="ECO:0000313" key="2">
    <source>
        <dbReference type="EMBL" id="CAI6334786.1"/>
    </source>
</evidence>
<protein>
    <submittedName>
        <fullName evidence="2">Uncharacterized protein</fullName>
    </submittedName>
</protein>
<sequence length="131" mass="14202">MLSLRRPTTCNQPPHTNSPSSPSPSLLDVTTSLFAPSVSSTVSTMSPIMYSDFLCPIVPSQRQPKTTRNAPWNIAITKAGNRRPSKVPRGGIINYGSALDAKMSISTVLRPIERDLLVKFTSGFESALNLD</sequence>
<feature type="region of interest" description="Disordered" evidence="1">
    <location>
        <begin position="1"/>
        <end position="25"/>
    </location>
</feature>
<dbReference type="Proteomes" id="UP001152607">
    <property type="component" value="Unassembled WGS sequence"/>
</dbReference>
<keyword evidence="3" id="KW-1185">Reference proteome</keyword>
<accession>A0A9W4UEL8</accession>
<evidence type="ECO:0000313" key="3">
    <source>
        <dbReference type="Proteomes" id="UP001152607"/>
    </source>
</evidence>